<gene>
    <name evidence="2" type="ordered locus">Mmc1_3703</name>
</gene>
<dbReference type="STRING" id="156889.Mmc1_3703"/>
<sequence>MLFPYHQVGKKLRASIVAAIALNTLCILVPLLLSRGEIPGGLCLFTEGHCQLNGYVAFLYLVLPPLPLSLLFFLLLGFAENWWFNHQSRFRR</sequence>
<proteinExistence type="predicted"/>
<evidence type="ECO:0000313" key="2">
    <source>
        <dbReference type="EMBL" id="ABK46188.1"/>
    </source>
</evidence>
<reference evidence="3" key="1">
    <citation type="journal article" date="2009" name="Appl. Environ. Microbiol.">
        <title>Complete genome sequence of the chemolithoautotrophic marine magnetotactic coccus strain MC-1.</title>
        <authorList>
            <person name="Schubbe S."/>
            <person name="Williams T.J."/>
            <person name="Xie G."/>
            <person name="Kiss H.E."/>
            <person name="Brettin T.S."/>
            <person name="Martinez D."/>
            <person name="Ross C.A."/>
            <person name="Schuler D."/>
            <person name="Cox B.L."/>
            <person name="Nealson K.H."/>
            <person name="Bazylinski D.A."/>
        </authorList>
    </citation>
    <scope>NUCLEOTIDE SEQUENCE [LARGE SCALE GENOMIC DNA]</scope>
    <source>
        <strain evidence="3">ATCC BAA-1437 / JCM 17883 / MC-1</strain>
    </source>
</reference>
<dbReference type="HOGENOM" id="CLU_2409746_0_0_5"/>
<dbReference type="KEGG" id="mgm:Mmc1_3703"/>
<dbReference type="AlphaFoldDB" id="A0LDZ5"/>
<evidence type="ECO:0000313" key="3">
    <source>
        <dbReference type="Proteomes" id="UP000002586"/>
    </source>
</evidence>
<keyword evidence="3" id="KW-1185">Reference proteome</keyword>
<feature type="transmembrane region" description="Helical" evidence="1">
    <location>
        <begin position="54"/>
        <end position="84"/>
    </location>
</feature>
<reference evidence="2 3" key="2">
    <citation type="journal article" date="2012" name="Int. J. Syst. Evol. Microbiol.">
        <title>Magnetococcus marinus gen. nov., sp. nov., a marine, magnetotactic bacterium that represents a novel lineage (Magnetococcaceae fam. nov.; Magnetococcales ord. nov.) at the base of the Alphaproteobacteria.</title>
        <authorList>
            <person name="Bazylinski D.A."/>
            <person name="Williams T.J."/>
            <person name="Lefevre C.T."/>
            <person name="Berg R.J."/>
            <person name="Zhang C.L."/>
            <person name="Bowser S.S."/>
            <person name="Dean A.J."/>
            <person name="Beveridge T.J."/>
        </authorList>
    </citation>
    <scope>NUCLEOTIDE SEQUENCE [LARGE SCALE GENOMIC DNA]</scope>
    <source>
        <strain evidence="3">ATCC BAA-1437 / JCM 17883 / MC-1</strain>
    </source>
</reference>
<accession>A0LDZ5</accession>
<keyword evidence="1" id="KW-1133">Transmembrane helix</keyword>
<organism evidence="2 3">
    <name type="scientific">Magnetococcus marinus (strain ATCC BAA-1437 / JCM 17883 / MC-1)</name>
    <dbReference type="NCBI Taxonomy" id="156889"/>
    <lineage>
        <taxon>Bacteria</taxon>
        <taxon>Pseudomonadati</taxon>
        <taxon>Pseudomonadota</taxon>
        <taxon>Magnetococcia</taxon>
        <taxon>Magnetococcales</taxon>
        <taxon>Magnetococcaceae</taxon>
        <taxon>Magnetococcus</taxon>
    </lineage>
</organism>
<keyword evidence="1" id="KW-0472">Membrane</keyword>
<dbReference type="RefSeq" id="WP_011715241.1">
    <property type="nucleotide sequence ID" value="NC_008576.1"/>
</dbReference>
<dbReference type="Proteomes" id="UP000002586">
    <property type="component" value="Chromosome"/>
</dbReference>
<keyword evidence="1" id="KW-0812">Transmembrane</keyword>
<protein>
    <submittedName>
        <fullName evidence="2">Uncharacterized protein</fullName>
    </submittedName>
</protein>
<dbReference type="EMBL" id="CP000471">
    <property type="protein sequence ID" value="ABK46188.1"/>
    <property type="molecule type" value="Genomic_DNA"/>
</dbReference>
<evidence type="ECO:0000256" key="1">
    <source>
        <dbReference type="SAM" id="Phobius"/>
    </source>
</evidence>
<feature type="transmembrane region" description="Helical" evidence="1">
    <location>
        <begin position="12"/>
        <end position="34"/>
    </location>
</feature>
<name>A0LDZ5_MAGMM</name>